<keyword evidence="3" id="KW-1185">Reference proteome</keyword>
<proteinExistence type="predicted"/>
<dbReference type="SUPFAM" id="SSF53383">
    <property type="entry name" value="PLP-dependent transferases"/>
    <property type="match status" value="1"/>
</dbReference>
<evidence type="ECO:0000313" key="4">
    <source>
        <dbReference type="Proteomes" id="UP000509513"/>
    </source>
</evidence>
<reference evidence="1 4" key="2">
    <citation type="submission" date="2020-05" db="EMBL/GenBank/DDBJ databases">
        <title>Complete genome sequencing of Campylobacter and Arcobacter type strains.</title>
        <authorList>
            <person name="Miller W.G."/>
            <person name="Yee E."/>
        </authorList>
    </citation>
    <scope>NUCLEOTIDE SEQUENCE [LARGE SCALE GENOMIC DNA]</scope>
    <source>
        <strain evidence="1 4">LMG 21996</strain>
    </source>
</reference>
<name>A0A5J6RG61_9BACT</name>
<dbReference type="InterPro" id="IPR015424">
    <property type="entry name" value="PyrdxlP-dep_Trfase"/>
</dbReference>
<protein>
    <submittedName>
        <fullName evidence="1 2">Cysteine desulfurase</fullName>
    </submittedName>
</protein>
<dbReference type="Proteomes" id="UP000305417">
    <property type="component" value="Unassembled WGS sequence"/>
</dbReference>
<evidence type="ECO:0000313" key="3">
    <source>
        <dbReference type="Proteomes" id="UP000305417"/>
    </source>
</evidence>
<accession>A0A5J6RG61</accession>
<dbReference type="AlphaFoldDB" id="A0A5J6RG61"/>
<dbReference type="Gene3D" id="3.90.1150.10">
    <property type="entry name" value="Aspartate Aminotransferase, domain 1"/>
    <property type="match status" value="1"/>
</dbReference>
<reference evidence="2 3" key="1">
    <citation type="submission" date="2019-05" db="EMBL/GenBank/DDBJ databases">
        <title>Arcobacter cibarius and Arcobacter thereius providing challenges in identification an antibiotic susceptibility and Quinolone resistance.</title>
        <authorList>
            <person name="Busch A."/>
            <person name="Hanel I."/>
            <person name="Hotzel H."/>
            <person name="Tomaso H."/>
        </authorList>
    </citation>
    <scope>NUCLEOTIDE SEQUENCE [LARGE SCALE GENOMIC DNA]</scope>
    <source>
        <strain evidence="2 3">16CS0831-2</strain>
    </source>
</reference>
<dbReference type="EMBL" id="VBUC01000021">
    <property type="protein sequence ID" value="TLS97487.1"/>
    <property type="molecule type" value="Genomic_DNA"/>
</dbReference>
<organism evidence="1 4">
    <name type="scientific">Aliarcobacter cibarius</name>
    <dbReference type="NCBI Taxonomy" id="255507"/>
    <lineage>
        <taxon>Bacteria</taxon>
        <taxon>Pseudomonadati</taxon>
        <taxon>Campylobacterota</taxon>
        <taxon>Epsilonproteobacteria</taxon>
        <taxon>Campylobacterales</taxon>
        <taxon>Arcobacteraceae</taxon>
        <taxon>Aliarcobacter</taxon>
    </lineage>
</organism>
<dbReference type="Proteomes" id="UP000509513">
    <property type="component" value="Chromosome"/>
</dbReference>
<dbReference type="STRING" id="1442598.GCA_000522465_01057"/>
<dbReference type="EMBL" id="CP054051">
    <property type="protein sequence ID" value="QKJ26913.1"/>
    <property type="molecule type" value="Genomic_DNA"/>
</dbReference>
<sequence length="333" mass="38264">MIKLNALQYNPICLDLKDFENYSLDSLKGISSSSEFINLEKDFKNEFNFSQIKTFSFSKEGFLGLFLNLSKDLKVKIAVSLGECEALIEGAKLYQSLGFDVEFIELKKAGNVNFDQLKNKDIEFLFLSSYVMDTFLITSLEEIKNFTNAKIISNASADFSKISDAIYFDNYKLCGYHFSGVLLFNDELFENSSLAFIDTIAIKACFESLKNRRFNIKVKNIFKEKLITKFKDDIYFFVDNNKTLPYTLHFGLKNIKAREIIRTLVFDNIFLSNGEGCSLGLSKPSRVIQAMGYDEVTSRNSISLNFSEDYGEDLIEKIVDKIFQRYRQIVILN</sequence>
<gene>
    <name evidence="1" type="ORF">ACBT_1001</name>
    <name evidence="2" type="ORF">FE247_08470</name>
</gene>
<dbReference type="RefSeq" id="WP_024775184.1">
    <property type="nucleotide sequence ID" value="NZ_CP043857.1"/>
</dbReference>
<evidence type="ECO:0000313" key="2">
    <source>
        <dbReference type="EMBL" id="TLS97487.1"/>
    </source>
</evidence>
<dbReference type="InterPro" id="IPR015422">
    <property type="entry name" value="PyrdxlP-dep_Trfase_small"/>
</dbReference>
<dbReference type="KEGG" id="acib:ACBT_1001"/>
<evidence type="ECO:0000313" key="1">
    <source>
        <dbReference type="EMBL" id="QKJ26913.1"/>
    </source>
</evidence>